<accession>A0ABS2PCH6</accession>
<feature type="transmembrane region" description="Helical" evidence="1">
    <location>
        <begin position="37"/>
        <end position="56"/>
    </location>
</feature>
<evidence type="ECO:0000313" key="2">
    <source>
        <dbReference type="EMBL" id="MBM7633144.1"/>
    </source>
</evidence>
<dbReference type="EMBL" id="JAFBEC010000006">
    <property type="protein sequence ID" value="MBM7633144.1"/>
    <property type="molecule type" value="Genomic_DNA"/>
</dbReference>
<evidence type="ECO:0008006" key="4">
    <source>
        <dbReference type="Google" id="ProtNLM"/>
    </source>
</evidence>
<dbReference type="RefSeq" id="WP_204697702.1">
    <property type="nucleotide sequence ID" value="NZ_JAFBEC010000006.1"/>
</dbReference>
<feature type="transmembrane region" description="Helical" evidence="1">
    <location>
        <begin position="68"/>
        <end position="90"/>
    </location>
</feature>
<evidence type="ECO:0000256" key="1">
    <source>
        <dbReference type="SAM" id="Phobius"/>
    </source>
</evidence>
<name>A0ABS2PCH6_9BACL</name>
<protein>
    <recommendedName>
        <fullName evidence="4">DUF2178 domain-containing protein</fullName>
    </recommendedName>
</protein>
<keyword evidence="1" id="KW-0812">Transmembrane</keyword>
<reference evidence="2 3" key="1">
    <citation type="submission" date="2021-01" db="EMBL/GenBank/DDBJ databases">
        <title>Genomic Encyclopedia of Type Strains, Phase IV (KMG-IV): sequencing the most valuable type-strain genomes for metagenomic binning, comparative biology and taxonomic classification.</title>
        <authorList>
            <person name="Goeker M."/>
        </authorList>
    </citation>
    <scope>NUCLEOTIDE SEQUENCE [LARGE SCALE GENOMIC DNA]</scope>
    <source>
        <strain evidence="2 3">DSM 25540</strain>
    </source>
</reference>
<keyword evidence="1" id="KW-1133">Transmembrane helix</keyword>
<feature type="transmembrane region" description="Helical" evidence="1">
    <location>
        <begin position="6"/>
        <end position="25"/>
    </location>
</feature>
<dbReference type="Proteomes" id="UP000741863">
    <property type="component" value="Unassembled WGS sequence"/>
</dbReference>
<evidence type="ECO:0000313" key="3">
    <source>
        <dbReference type="Proteomes" id="UP000741863"/>
    </source>
</evidence>
<organism evidence="2 3">
    <name type="scientific">Geomicrobium sediminis</name>
    <dbReference type="NCBI Taxonomy" id="1347788"/>
    <lineage>
        <taxon>Bacteria</taxon>
        <taxon>Bacillati</taxon>
        <taxon>Bacillota</taxon>
        <taxon>Bacilli</taxon>
        <taxon>Bacillales</taxon>
        <taxon>Geomicrobium</taxon>
    </lineage>
</organism>
<comment type="caution">
    <text evidence="2">The sequence shown here is derived from an EMBL/GenBank/DDBJ whole genome shotgun (WGS) entry which is preliminary data.</text>
</comment>
<keyword evidence="3" id="KW-1185">Reference proteome</keyword>
<keyword evidence="1" id="KW-0472">Membrane</keyword>
<gene>
    <name evidence="2" type="ORF">JOD17_002238</name>
</gene>
<sequence length="91" mass="10059">MTVFNGVALAIVIGSLLFIAYYNDWRDERSRAVVGKASSISFFVGLVASALFLVMYETGQFANFTDTALLALASIVMLHAMLVFVFHRYVV</sequence>
<proteinExistence type="predicted"/>